<dbReference type="EMBL" id="JAOYFB010000002">
    <property type="protein sequence ID" value="KAK4008827.1"/>
    <property type="molecule type" value="Genomic_DNA"/>
</dbReference>
<gene>
    <name evidence="1" type="ORF">OUZ56_013954</name>
</gene>
<comment type="caution">
    <text evidence="1">The sequence shown here is derived from an EMBL/GenBank/DDBJ whole genome shotgun (WGS) entry which is preliminary data.</text>
</comment>
<name>A0ABQ9Z7E6_9CRUS</name>
<proteinExistence type="predicted"/>
<dbReference type="Proteomes" id="UP001234178">
    <property type="component" value="Unassembled WGS sequence"/>
</dbReference>
<accession>A0ABQ9Z7E6</accession>
<protein>
    <submittedName>
        <fullName evidence="1">Uncharacterized protein</fullName>
    </submittedName>
</protein>
<reference evidence="1 2" key="1">
    <citation type="journal article" date="2023" name="Nucleic Acids Res.">
        <title>The hologenome of Daphnia magna reveals possible DNA methylation and microbiome-mediated evolution of the host genome.</title>
        <authorList>
            <person name="Chaturvedi A."/>
            <person name="Li X."/>
            <person name="Dhandapani V."/>
            <person name="Marshall H."/>
            <person name="Kissane S."/>
            <person name="Cuenca-Cambronero M."/>
            <person name="Asole G."/>
            <person name="Calvet F."/>
            <person name="Ruiz-Romero M."/>
            <person name="Marangio P."/>
            <person name="Guigo R."/>
            <person name="Rago D."/>
            <person name="Mirbahai L."/>
            <person name="Eastwood N."/>
            <person name="Colbourne J.K."/>
            <person name="Zhou J."/>
            <person name="Mallon E."/>
            <person name="Orsini L."/>
        </authorList>
    </citation>
    <scope>NUCLEOTIDE SEQUENCE [LARGE SCALE GENOMIC DNA]</scope>
    <source>
        <strain evidence="1">LRV0_1</strain>
    </source>
</reference>
<sequence>MGVGNKGWFYIEAIRHYLRTSTQTKIVHFISFKFIPSDNVERSRIFEIKADILLVLFPWKTRSAGANRCSHQLVVLTEMGTTPNFLRPFLG</sequence>
<evidence type="ECO:0000313" key="1">
    <source>
        <dbReference type="EMBL" id="KAK4008827.1"/>
    </source>
</evidence>
<evidence type="ECO:0000313" key="2">
    <source>
        <dbReference type="Proteomes" id="UP001234178"/>
    </source>
</evidence>
<organism evidence="1 2">
    <name type="scientific">Daphnia magna</name>
    <dbReference type="NCBI Taxonomy" id="35525"/>
    <lineage>
        <taxon>Eukaryota</taxon>
        <taxon>Metazoa</taxon>
        <taxon>Ecdysozoa</taxon>
        <taxon>Arthropoda</taxon>
        <taxon>Crustacea</taxon>
        <taxon>Branchiopoda</taxon>
        <taxon>Diplostraca</taxon>
        <taxon>Cladocera</taxon>
        <taxon>Anomopoda</taxon>
        <taxon>Daphniidae</taxon>
        <taxon>Daphnia</taxon>
    </lineage>
</organism>
<keyword evidence="2" id="KW-1185">Reference proteome</keyword>